<name>A0A6S7LS84_PARCT</name>
<accession>A0A6S7LS84</accession>
<reference evidence="1" key="1">
    <citation type="submission" date="2020-04" db="EMBL/GenBank/DDBJ databases">
        <authorList>
            <person name="Alioto T."/>
            <person name="Alioto T."/>
            <person name="Gomez Garrido J."/>
        </authorList>
    </citation>
    <scope>NUCLEOTIDE SEQUENCE</scope>
    <source>
        <strain evidence="1">A484AB</strain>
    </source>
</reference>
<organism evidence="1 2">
    <name type="scientific">Paramuricea clavata</name>
    <name type="common">Red gorgonian</name>
    <name type="synonym">Violescent sea-whip</name>
    <dbReference type="NCBI Taxonomy" id="317549"/>
    <lineage>
        <taxon>Eukaryota</taxon>
        <taxon>Metazoa</taxon>
        <taxon>Cnidaria</taxon>
        <taxon>Anthozoa</taxon>
        <taxon>Octocorallia</taxon>
        <taxon>Malacalcyonacea</taxon>
        <taxon>Plexauridae</taxon>
        <taxon>Paramuricea</taxon>
    </lineage>
</organism>
<dbReference type="AlphaFoldDB" id="A0A6S7LS84"/>
<sequence length="120" mass="14043">MALARLKVEQLKIRQQFEIPEQQVRRKRKLAEAEMEANMAVVSHEIFQENEGNMSESKELGKYISPYDVQDTNEPIELVLMKEKESKQSYKSERQSCEVLAERGFQHKGFRNASEIHESN</sequence>
<protein>
    <submittedName>
        <fullName evidence="1">Uncharacterized protein</fullName>
    </submittedName>
</protein>
<keyword evidence="2" id="KW-1185">Reference proteome</keyword>
<proteinExistence type="predicted"/>
<evidence type="ECO:0000313" key="2">
    <source>
        <dbReference type="Proteomes" id="UP001152795"/>
    </source>
</evidence>
<gene>
    <name evidence="1" type="ORF">PACLA_8A078282</name>
</gene>
<dbReference type="EMBL" id="CACRXK020029605">
    <property type="protein sequence ID" value="CAB4042173.1"/>
    <property type="molecule type" value="Genomic_DNA"/>
</dbReference>
<dbReference type="Proteomes" id="UP001152795">
    <property type="component" value="Unassembled WGS sequence"/>
</dbReference>
<evidence type="ECO:0000313" key="1">
    <source>
        <dbReference type="EMBL" id="CAB4042173.1"/>
    </source>
</evidence>
<feature type="non-terminal residue" evidence="1">
    <location>
        <position position="120"/>
    </location>
</feature>
<comment type="caution">
    <text evidence="1">The sequence shown here is derived from an EMBL/GenBank/DDBJ whole genome shotgun (WGS) entry which is preliminary data.</text>
</comment>